<sequence>MDIRSRLRQVVDAYGSVKHASVAAAEAAAAHCWTATAPKSVVLTLAGDRLRGMTLFLHDI</sequence>
<evidence type="ECO:0000313" key="1">
    <source>
        <dbReference type="EMBL" id="MBF9127991.1"/>
    </source>
</evidence>
<dbReference type="Proteomes" id="UP000638560">
    <property type="component" value="Unassembled WGS sequence"/>
</dbReference>
<accession>A0ABS0GP67</accession>
<protein>
    <submittedName>
        <fullName evidence="1">Uncharacterized protein</fullName>
    </submittedName>
</protein>
<keyword evidence="2" id="KW-1185">Reference proteome</keyword>
<gene>
    <name evidence="1" type="ORF">I0C86_03115</name>
</gene>
<evidence type="ECO:0000313" key="2">
    <source>
        <dbReference type="Proteomes" id="UP000638560"/>
    </source>
</evidence>
<dbReference type="EMBL" id="JADPUN010000051">
    <property type="protein sequence ID" value="MBF9127991.1"/>
    <property type="molecule type" value="Genomic_DNA"/>
</dbReference>
<comment type="caution">
    <text evidence="1">The sequence shown here is derived from an EMBL/GenBank/DDBJ whole genome shotgun (WGS) entry which is preliminary data.</text>
</comment>
<proteinExistence type="predicted"/>
<reference evidence="1 2" key="1">
    <citation type="submission" date="2020-11" db="EMBL/GenBank/DDBJ databases">
        <title>A novel isolate from a Black sea contaminated sediment with potential to produce alkanes: Plantactinospora alkalitolerans sp. nov.</title>
        <authorList>
            <person name="Carro L."/>
            <person name="Veyisoglu A."/>
            <person name="Guven K."/>
            <person name="Schumann P."/>
            <person name="Klenk H.-P."/>
            <person name="Sahin N."/>
        </authorList>
    </citation>
    <scope>NUCLEOTIDE SEQUENCE [LARGE SCALE GENOMIC DNA]</scope>
    <source>
        <strain evidence="1 2">S1510</strain>
    </source>
</reference>
<organism evidence="1 2">
    <name type="scientific">Plantactinospora alkalitolerans</name>
    <dbReference type="NCBI Taxonomy" id="2789879"/>
    <lineage>
        <taxon>Bacteria</taxon>
        <taxon>Bacillati</taxon>
        <taxon>Actinomycetota</taxon>
        <taxon>Actinomycetes</taxon>
        <taxon>Micromonosporales</taxon>
        <taxon>Micromonosporaceae</taxon>
        <taxon>Plantactinospora</taxon>
    </lineage>
</organism>
<name>A0ABS0GP67_9ACTN</name>